<name>A0ACC0VKV9_9STRA</name>
<dbReference type="EMBL" id="CM047587">
    <property type="protein sequence ID" value="KAI9906575.1"/>
    <property type="molecule type" value="Genomic_DNA"/>
</dbReference>
<keyword evidence="2" id="KW-1185">Reference proteome</keyword>
<organism evidence="1 2">
    <name type="scientific">Peronosclerospora sorghi</name>
    <dbReference type="NCBI Taxonomy" id="230839"/>
    <lineage>
        <taxon>Eukaryota</taxon>
        <taxon>Sar</taxon>
        <taxon>Stramenopiles</taxon>
        <taxon>Oomycota</taxon>
        <taxon>Peronosporomycetes</taxon>
        <taxon>Peronosporales</taxon>
        <taxon>Peronosporaceae</taxon>
        <taxon>Peronosclerospora</taxon>
    </lineage>
</organism>
<protein>
    <submittedName>
        <fullName evidence="1">Uncharacterized protein</fullName>
    </submittedName>
</protein>
<evidence type="ECO:0000313" key="2">
    <source>
        <dbReference type="Proteomes" id="UP001163321"/>
    </source>
</evidence>
<reference evidence="1 2" key="1">
    <citation type="journal article" date="2022" name="bioRxiv">
        <title>The genome of the oomycete Peronosclerospora sorghi, a cosmopolitan pathogen of maize and sorghum, is inflated with dispersed pseudogenes.</title>
        <authorList>
            <person name="Fletcher K."/>
            <person name="Martin F."/>
            <person name="Isakeit T."/>
            <person name="Cavanaugh K."/>
            <person name="Magill C."/>
            <person name="Michelmore R."/>
        </authorList>
    </citation>
    <scope>NUCLEOTIDE SEQUENCE [LARGE SCALE GENOMIC DNA]</scope>
    <source>
        <strain evidence="1">P6</strain>
    </source>
</reference>
<evidence type="ECO:0000313" key="1">
    <source>
        <dbReference type="EMBL" id="KAI9906575.1"/>
    </source>
</evidence>
<comment type="caution">
    <text evidence="1">The sequence shown here is derived from an EMBL/GenBank/DDBJ whole genome shotgun (WGS) entry which is preliminary data.</text>
</comment>
<dbReference type="Proteomes" id="UP001163321">
    <property type="component" value="Chromosome 8"/>
</dbReference>
<sequence>MTCHLLFCCVQCSSSLRRFCKNVISVAEYFFVRVVDYVRRVMEVIPQSVFRILAGIIKLPTDHMKPIPVKFENTLLKNHAQLN</sequence>
<accession>A0ACC0VKV9</accession>
<proteinExistence type="predicted"/>
<gene>
    <name evidence="1" type="ORF">PsorP6_003395</name>
</gene>